<keyword evidence="4 5" id="KW-0472">Membrane</keyword>
<dbReference type="Pfam" id="PF07291">
    <property type="entry name" value="MauE"/>
    <property type="match status" value="1"/>
</dbReference>
<evidence type="ECO:0000256" key="4">
    <source>
        <dbReference type="ARBA" id="ARBA00023136"/>
    </source>
</evidence>
<proteinExistence type="predicted"/>
<name>A0ABZ2MAH5_9BACT</name>
<feature type="domain" description="Methylamine utilisation protein MauE" evidence="6">
    <location>
        <begin position="25"/>
        <end position="122"/>
    </location>
</feature>
<dbReference type="InterPro" id="IPR009908">
    <property type="entry name" value="Methylamine_util_MauE"/>
</dbReference>
<evidence type="ECO:0000256" key="1">
    <source>
        <dbReference type="ARBA" id="ARBA00004141"/>
    </source>
</evidence>
<reference evidence="7 8" key="1">
    <citation type="submission" date="2021-12" db="EMBL/GenBank/DDBJ databases">
        <title>Discovery of the Pendulisporaceae a myxobacterial family with distinct sporulation behavior and unique specialized metabolism.</title>
        <authorList>
            <person name="Garcia R."/>
            <person name="Popoff A."/>
            <person name="Bader C.D."/>
            <person name="Loehr J."/>
            <person name="Walesch S."/>
            <person name="Walt C."/>
            <person name="Boldt J."/>
            <person name="Bunk B."/>
            <person name="Haeckl F.J.F.P.J."/>
            <person name="Gunesch A.P."/>
            <person name="Birkelbach J."/>
            <person name="Nuebel U."/>
            <person name="Pietschmann T."/>
            <person name="Bach T."/>
            <person name="Mueller R."/>
        </authorList>
    </citation>
    <scope>NUCLEOTIDE SEQUENCE [LARGE SCALE GENOMIC DNA]</scope>
    <source>
        <strain evidence="7 8">MSr11954</strain>
    </source>
</reference>
<evidence type="ECO:0000313" key="8">
    <source>
        <dbReference type="Proteomes" id="UP001370348"/>
    </source>
</evidence>
<protein>
    <submittedName>
        <fullName evidence="7">DoxX family protein</fullName>
    </submittedName>
</protein>
<feature type="transmembrane region" description="Helical" evidence="5">
    <location>
        <begin position="79"/>
        <end position="97"/>
    </location>
</feature>
<keyword evidence="3 5" id="KW-1133">Transmembrane helix</keyword>
<evidence type="ECO:0000256" key="3">
    <source>
        <dbReference type="ARBA" id="ARBA00022989"/>
    </source>
</evidence>
<feature type="transmembrane region" description="Helical" evidence="5">
    <location>
        <begin position="104"/>
        <end position="123"/>
    </location>
</feature>
<dbReference type="EMBL" id="CP089984">
    <property type="protein sequence ID" value="WXB19519.1"/>
    <property type="molecule type" value="Genomic_DNA"/>
</dbReference>
<organism evidence="7 8">
    <name type="scientific">Pendulispora albinea</name>
    <dbReference type="NCBI Taxonomy" id="2741071"/>
    <lineage>
        <taxon>Bacteria</taxon>
        <taxon>Pseudomonadati</taxon>
        <taxon>Myxococcota</taxon>
        <taxon>Myxococcia</taxon>
        <taxon>Myxococcales</taxon>
        <taxon>Sorangiineae</taxon>
        <taxon>Pendulisporaceae</taxon>
        <taxon>Pendulispora</taxon>
    </lineage>
</organism>
<evidence type="ECO:0000256" key="2">
    <source>
        <dbReference type="ARBA" id="ARBA00022692"/>
    </source>
</evidence>
<evidence type="ECO:0000256" key="5">
    <source>
        <dbReference type="SAM" id="Phobius"/>
    </source>
</evidence>
<evidence type="ECO:0000259" key="6">
    <source>
        <dbReference type="Pfam" id="PF07291"/>
    </source>
</evidence>
<accession>A0ABZ2MAH5</accession>
<dbReference type="Proteomes" id="UP001370348">
    <property type="component" value="Chromosome"/>
</dbReference>
<dbReference type="RefSeq" id="WP_394829135.1">
    <property type="nucleotide sequence ID" value="NZ_CP089984.1"/>
</dbReference>
<keyword evidence="8" id="KW-1185">Reference proteome</keyword>
<keyword evidence="2 5" id="KW-0812">Transmembrane</keyword>
<evidence type="ECO:0000313" key="7">
    <source>
        <dbReference type="EMBL" id="WXB19519.1"/>
    </source>
</evidence>
<comment type="subcellular location">
    <subcellularLocation>
        <location evidence="1">Membrane</location>
        <topology evidence="1">Multi-pass membrane protein</topology>
    </subcellularLocation>
</comment>
<sequence>MQVSQRDSKSPPDRYASLGQPAQALLRFGIGTAFLSAVADRFGLYGPPGAPGVGWGDFAHFTEYTHTLTWWVPSALTPLLAWLATLGEIVFGVMLLVGLRTREAALGSAALLTSFALSMTFSARGIHSAFSYSVFSAAGGALLLATFRDPSWSLDALLQRTSRDHGPSHDDAHASAR</sequence>
<gene>
    <name evidence="7" type="ORF">LZC94_20105</name>
</gene>